<dbReference type="InterPro" id="IPR039476">
    <property type="entry name" value="P2CMN_synthase_LarB"/>
</dbReference>
<evidence type="ECO:0000313" key="2">
    <source>
        <dbReference type="EMBL" id="ABO35120.1"/>
    </source>
</evidence>
<dbReference type="NCBIfam" id="NF033503">
    <property type="entry name" value="LarB"/>
    <property type="match status" value="1"/>
</dbReference>
<sequence length="255" mass="27643">MREILEKFKTGNLSLEEAEKKLKLNYFDELGGFCKLDTNRKLRTGIPEVIYAEGKRCEDVAKILKELALKSNISLATRINDIENLKKCLEDETDLILEINELGRTAVLKKRGFEVEKTEKIGILAAGTSDIPVAEETAESAKIMGCEVIKNYDVGIAGIHRLFTPVKSMIEEDVCCIIAVAGMEGALPSVISSLVDIPVIGVPTSVGYGYKLTPLLTMLHSCSPGLVVVNIDNGFGAGVFAGLIASNISKRIKKG</sequence>
<dbReference type="InterPro" id="IPR000031">
    <property type="entry name" value="PurE_dom"/>
</dbReference>
<dbReference type="OrthoDB" id="372165at2157"/>
<proteinExistence type="predicted"/>
<dbReference type="SMART" id="SM01001">
    <property type="entry name" value="AIRC"/>
    <property type="match status" value="1"/>
</dbReference>
<evidence type="ECO:0000313" key="3">
    <source>
        <dbReference type="Proteomes" id="UP000000253"/>
    </source>
</evidence>
<dbReference type="PANTHER" id="PTHR43064">
    <property type="entry name" value="PHOSPHORIBOSYLAMINOIMIDAZOLE CARBOXYLASE-RELATED"/>
    <property type="match status" value="1"/>
</dbReference>
<dbReference type="Pfam" id="PF00731">
    <property type="entry name" value="AIRC"/>
    <property type="match status" value="1"/>
</dbReference>
<dbReference type="EMBL" id="CP000609">
    <property type="protein sequence ID" value="ABO35120.1"/>
    <property type="molecule type" value="Genomic_DNA"/>
</dbReference>
<dbReference type="Proteomes" id="UP000000253">
    <property type="component" value="Chromosome"/>
</dbReference>
<organism evidence="2 3">
    <name type="scientific">Methanococcus maripaludis (strain C5 / ATCC BAA-1333)</name>
    <dbReference type="NCBI Taxonomy" id="402880"/>
    <lineage>
        <taxon>Archaea</taxon>
        <taxon>Methanobacteriati</taxon>
        <taxon>Methanobacteriota</taxon>
        <taxon>Methanomada group</taxon>
        <taxon>Methanococci</taxon>
        <taxon>Methanococcales</taxon>
        <taxon>Methanococcaceae</taxon>
        <taxon>Methanococcus</taxon>
    </lineage>
</organism>
<dbReference type="GeneID" id="4928219"/>
<dbReference type="KEGG" id="mmq:MmarC5_0810"/>
<dbReference type="eggNOG" id="arCOG02465">
    <property type="taxonomic scope" value="Archaea"/>
</dbReference>
<dbReference type="HOGENOM" id="CLU_065705_0_0_2"/>
<dbReference type="RefSeq" id="WP_011868574.1">
    <property type="nucleotide sequence ID" value="NC_009135.1"/>
</dbReference>
<reference evidence="2 3" key="1">
    <citation type="submission" date="2007-03" db="EMBL/GenBank/DDBJ databases">
        <title>Complete sequence of chromosome of Methanococcus maripaludis C5.</title>
        <authorList>
            <consortium name="US DOE Joint Genome Institute"/>
            <person name="Copeland A."/>
            <person name="Lucas S."/>
            <person name="Lapidus A."/>
            <person name="Barry K."/>
            <person name="Glavina del Rio T."/>
            <person name="Dalin E."/>
            <person name="Tice H."/>
            <person name="Pitluck S."/>
            <person name="Chertkov O."/>
            <person name="Brettin T."/>
            <person name="Bruce D."/>
            <person name="Han C."/>
            <person name="Detter J.C."/>
            <person name="Schmutz J."/>
            <person name="Larimer F."/>
            <person name="Land M."/>
            <person name="Hauser L."/>
            <person name="Kyrpides N."/>
            <person name="Mikhailova N."/>
            <person name="Sieprawska-Lupa M."/>
            <person name="Whitman W.B."/>
            <person name="Richardson P."/>
        </authorList>
    </citation>
    <scope>NUCLEOTIDE SEQUENCE [LARGE SCALE GENOMIC DNA]</scope>
    <source>
        <strain evidence="3">C5 / ATCC BAA-1333</strain>
    </source>
</reference>
<protein>
    <recommendedName>
        <fullName evidence="1">PurE domain-containing protein</fullName>
    </recommendedName>
</protein>
<dbReference type="Gene3D" id="3.40.50.1970">
    <property type="match status" value="1"/>
</dbReference>
<gene>
    <name evidence="2" type="ordered locus">MmarC5_0810</name>
</gene>
<feature type="domain" description="PurE" evidence="1">
    <location>
        <begin position="119"/>
        <end position="250"/>
    </location>
</feature>
<dbReference type="AlphaFoldDB" id="A4FY36"/>
<dbReference type="GO" id="GO:0016787">
    <property type="term" value="F:hydrolase activity"/>
    <property type="evidence" value="ECO:0007669"/>
    <property type="project" value="InterPro"/>
</dbReference>
<evidence type="ECO:0000259" key="1">
    <source>
        <dbReference type="SMART" id="SM01001"/>
    </source>
</evidence>
<dbReference type="PANTHER" id="PTHR43064:SF1">
    <property type="entry name" value="SLL1489 PROTEIN"/>
    <property type="match status" value="1"/>
</dbReference>
<accession>A4FY36</accession>
<dbReference type="STRING" id="402880.MmarC5_0810"/>
<dbReference type="GO" id="GO:0006189">
    <property type="term" value="P:'de novo' IMP biosynthetic process"/>
    <property type="evidence" value="ECO:0007669"/>
    <property type="project" value="InterPro"/>
</dbReference>
<name>A4FY36_METM5</name>
<dbReference type="SUPFAM" id="SSF52255">
    <property type="entry name" value="N5-CAIR mutase (phosphoribosylaminoimidazole carboxylase, PurE)"/>
    <property type="match status" value="1"/>
</dbReference>